<feature type="transmembrane region" description="Helical" evidence="1">
    <location>
        <begin position="72"/>
        <end position="93"/>
    </location>
</feature>
<feature type="transmembrane region" description="Helical" evidence="1">
    <location>
        <begin position="391"/>
        <end position="413"/>
    </location>
</feature>
<feature type="transmembrane region" description="Helical" evidence="1">
    <location>
        <begin position="150"/>
        <end position="165"/>
    </location>
</feature>
<name>A0A2P8GHV8_9BACT</name>
<gene>
    <name evidence="2" type="ORF">CLV42_103547</name>
</gene>
<dbReference type="EMBL" id="PYGK01000003">
    <property type="protein sequence ID" value="PSL33564.1"/>
    <property type="molecule type" value="Genomic_DNA"/>
</dbReference>
<evidence type="ECO:0008006" key="4">
    <source>
        <dbReference type="Google" id="ProtNLM"/>
    </source>
</evidence>
<feature type="transmembrane region" description="Helical" evidence="1">
    <location>
        <begin position="105"/>
        <end position="121"/>
    </location>
</feature>
<feature type="transmembrane region" description="Helical" evidence="1">
    <location>
        <begin position="194"/>
        <end position="210"/>
    </location>
</feature>
<keyword evidence="1" id="KW-0472">Membrane</keyword>
<feature type="transmembrane region" description="Helical" evidence="1">
    <location>
        <begin position="7"/>
        <end position="27"/>
    </location>
</feature>
<accession>A0A2P8GHV8</accession>
<keyword evidence="1" id="KW-0812">Transmembrane</keyword>
<feature type="transmembrane region" description="Helical" evidence="1">
    <location>
        <begin position="453"/>
        <end position="471"/>
    </location>
</feature>
<evidence type="ECO:0000313" key="2">
    <source>
        <dbReference type="EMBL" id="PSL33564.1"/>
    </source>
</evidence>
<comment type="caution">
    <text evidence="2">The sequence shown here is derived from an EMBL/GenBank/DDBJ whole genome shotgun (WGS) entry which is preliminary data.</text>
</comment>
<keyword evidence="3" id="KW-1185">Reference proteome</keyword>
<sequence length="492" mass="57381">MRMRFKRYVYLAMFTMLLQLIVFKYFYPFPNFMQDSYNYLRSAYTNADVNMWPVGYAKLIRFVGIFTHWDTALVFVQFCFYHICALYFFFTVLDLTAVGKWPRRLIFAFLFLNPAILYLSNYVTSDVYFIGISLVWISQLFRLVYQPSNWLLAAHLVVLLLAYTVRYHALIYPIISITVIVFCDFTVRVKIASGLIMAGMIGGFMLYTTYQSEKVTGTRQFSAFSGWQMANNAVHAYAHMPERPPLQVPPEFAAIHHQVNAYIDSLQHIPMSQRPDAPLMAFYLWDATSPLQPSPGAVNIADNADHLRQMAAVAPLYNDYGKYLISQYPLPYFRYFLLPNFFQYAYPPVENLGLYNDGRDTVWPIAQTWFHYASNKIYTVSNKRELILFDYYPALMVFIILLFISGWIAYYRVSGPSFADIKFRSALRIGTFYWIVHYGFSVLASPVVLRYQLFNMILGVVFGVLLWGVVLKKRIFNPSIYNNKINVDHSRR</sequence>
<dbReference type="Proteomes" id="UP000240978">
    <property type="component" value="Unassembled WGS sequence"/>
</dbReference>
<reference evidence="2 3" key="1">
    <citation type="submission" date="2018-03" db="EMBL/GenBank/DDBJ databases">
        <title>Genomic Encyclopedia of Archaeal and Bacterial Type Strains, Phase II (KMG-II): from individual species to whole genera.</title>
        <authorList>
            <person name="Goeker M."/>
        </authorList>
    </citation>
    <scope>NUCLEOTIDE SEQUENCE [LARGE SCALE GENOMIC DNA]</scope>
    <source>
        <strain evidence="2 3">DSM 18107</strain>
    </source>
</reference>
<protein>
    <recommendedName>
        <fullName evidence="4">Dolichyl-phosphate-mannose-protein mannosyltransferase</fullName>
    </recommendedName>
</protein>
<evidence type="ECO:0000313" key="3">
    <source>
        <dbReference type="Proteomes" id="UP000240978"/>
    </source>
</evidence>
<keyword evidence="1" id="KW-1133">Transmembrane helix</keyword>
<proteinExistence type="predicted"/>
<organism evidence="2 3">
    <name type="scientific">Chitinophaga ginsengisoli</name>
    <dbReference type="NCBI Taxonomy" id="363837"/>
    <lineage>
        <taxon>Bacteria</taxon>
        <taxon>Pseudomonadati</taxon>
        <taxon>Bacteroidota</taxon>
        <taxon>Chitinophagia</taxon>
        <taxon>Chitinophagales</taxon>
        <taxon>Chitinophagaceae</taxon>
        <taxon>Chitinophaga</taxon>
    </lineage>
</organism>
<dbReference type="AlphaFoldDB" id="A0A2P8GHV8"/>
<feature type="transmembrane region" description="Helical" evidence="1">
    <location>
        <begin position="171"/>
        <end position="187"/>
    </location>
</feature>
<evidence type="ECO:0000256" key="1">
    <source>
        <dbReference type="SAM" id="Phobius"/>
    </source>
</evidence>